<evidence type="ECO:0000313" key="3">
    <source>
        <dbReference type="Proteomes" id="UP000027142"/>
    </source>
</evidence>
<dbReference type="OrthoDB" id="2472646at2"/>
<dbReference type="RefSeq" id="WP_038478395.1">
    <property type="nucleotide sequence ID" value="NZ_CP003923.1"/>
</dbReference>
<dbReference type="InterPro" id="IPR036388">
    <property type="entry name" value="WH-like_DNA-bd_sf"/>
</dbReference>
<reference evidence="2 3" key="1">
    <citation type="journal article" date="2014" name="Gene">
        <title>A comparative genomic analysis of the alkalitolerant soil bacterium Bacillus lehensis G1.</title>
        <authorList>
            <person name="Noor Y.M."/>
            <person name="Samsulrizal N.H."/>
            <person name="Jema'on N.A."/>
            <person name="Low K.O."/>
            <person name="Ramli A.N."/>
            <person name="Alias N.I."/>
            <person name="Damis S.I."/>
            <person name="Fuzi S.F."/>
            <person name="Isa M.N."/>
            <person name="Murad A.M."/>
            <person name="Raih M.F."/>
            <person name="Bakar F.D."/>
            <person name="Najimudin N."/>
            <person name="Mahadi N.M."/>
            <person name="Illias R.M."/>
        </authorList>
    </citation>
    <scope>NUCLEOTIDE SEQUENCE [LARGE SCALE GENOMIC DNA]</scope>
    <source>
        <strain evidence="2 3">G1</strain>
    </source>
</reference>
<dbReference type="AlphaFoldDB" id="A0A060LRB9"/>
<dbReference type="SUPFAM" id="SSF88659">
    <property type="entry name" value="Sigma3 and sigma4 domains of RNA polymerase sigma factors"/>
    <property type="match status" value="1"/>
</dbReference>
<accession>A0A060LRB9</accession>
<proteinExistence type="predicted"/>
<dbReference type="HOGENOM" id="CLU_138988_0_0_9"/>
<dbReference type="Gene3D" id="1.10.10.10">
    <property type="entry name" value="Winged helix-like DNA-binding domain superfamily/Winged helix DNA-binding domain"/>
    <property type="match status" value="1"/>
</dbReference>
<dbReference type="STRING" id="1246626.BleG1_1243"/>
<dbReference type="InterPro" id="IPR007630">
    <property type="entry name" value="RNA_pol_sigma70_r4"/>
</dbReference>
<dbReference type="Proteomes" id="UP000027142">
    <property type="component" value="Chromosome"/>
</dbReference>
<dbReference type="InterPro" id="IPR013324">
    <property type="entry name" value="RNA_pol_sigma_r3/r4-like"/>
</dbReference>
<sequence>MKKISREAVTIRLEEQYGMLSSAKQVQHLLRDIHSLQSRVLHDDFAACDIFIDLQDAIEQADLTKRQRDALYYVYMCDYTQVETAEKMGIAQQNVRELLKRSTERIADIFYYWTHHDLGYRGGI</sequence>
<organism evidence="2 3">
    <name type="scientific">Shouchella lehensis G1</name>
    <dbReference type="NCBI Taxonomy" id="1246626"/>
    <lineage>
        <taxon>Bacteria</taxon>
        <taxon>Bacillati</taxon>
        <taxon>Bacillota</taxon>
        <taxon>Bacilli</taxon>
        <taxon>Bacillales</taxon>
        <taxon>Bacillaceae</taxon>
        <taxon>Shouchella</taxon>
    </lineage>
</organism>
<dbReference type="GO" id="GO:0003700">
    <property type="term" value="F:DNA-binding transcription factor activity"/>
    <property type="evidence" value="ECO:0007669"/>
    <property type="project" value="InterPro"/>
</dbReference>
<evidence type="ECO:0000313" key="2">
    <source>
        <dbReference type="EMBL" id="AIC93826.1"/>
    </source>
</evidence>
<dbReference type="EMBL" id="CP003923">
    <property type="protein sequence ID" value="AIC93826.1"/>
    <property type="molecule type" value="Genomic_DNA"/>
</dbReference>
<protein>
    <submittedName>
        <fullName evidence="2">RNA polymerase sigma factor</fullName>
    </submittedName>
</protein>
<dbReference type="GO" id="GO:0006352">
    <property type="term" value="P:DNA-templated transcription initiation"/>
    <property type="evidence" value="ECO:0007669"/>
    <property type="project" value="InterPro"/>
</dbReference>
<feature type="domain" description="RNA polymerase sigma-70 region 4" evidence="1">
    <location>
        <begin position="62"/>
        <end position="105"/>
    </location>
</feature>
<dbReference type="KEGG" id="ble:BleG1_1243"/>
<evidence type="ECO:0000259" key="1">
    <source>
        <dbReference type="Pfam" id="PF04545"/>
    </source>
</evidence>
<gene>
    <name evidence="2" type="ORF">BleG1_1243</name>
</gene>
<dbReference type="Pfam" id="PF04545">
    <property type="entry name" value="Sigma70_r4"/>
    <property type="match status" value="1"/>
</dbReference>
<dbReference type="eggNOG" id="COG1191">
    <property type="taxonomic scope" value="Bacteria"/>
</dbReference>
<name>A0A060LRB9_9BACI</name>
<keyword evidence="3" id="KW-1185">Reference proteome</keyword>
<dbReference type="PATRIC" id="fig|1246626.3.peg.1227"/>